<dbReference type="InterPro" id="IPR002078">
    <property type="entry name" value="Sigma_54_int"/>
</dbReference>
<evidence type="ECO:0000259" key="7">
    <source>
        <dbReference type="PROSITE" id="PS50045"/>
    </source>
</evidence>
<dbReference type="PROSITE" id="PS50110">
    <property type="entry name" value="RESPONSE_REGULATORY"/>
    <property type="match status" value="1"/>
</dbReference>
<dbReference type="InterPro" id="IPR025943">
    <property type="entry name" value="Sigma_54_int_dom_ATP-bd_2"/>
</dbReference>
<dbReference type="Pfam" id="PF25601">
    <property type="entry name" value="AAA_lid_14"/>
    <property type="match status" value="1"/>
</dbReference>
<comment type="caution">
    <text evidence="6">Lacks conserved residue(s) required for the propagation of feature annotation.</text>
</comment>
<dbReference type="Gene3D" id="3.40.50.300">
    <property type="entry name" value="P-loop containing nucleotide triphosphate hydrolases"/>
    <property type="match status" value="1"/>
</dbReference>
<dbReference type="SMART" id="SM00382">
    <property type="entry name" value="AAA"/>
    <property type="match status" value="1"/>
</dbReference>
<evidence type="ECO:0000313" key="10">
    <source>
        <dbReference type="Proteomes" id="UP001193680"/>
    </source>
</evidence>
<dbReference type="PROSITE" id="PS50045">
    <property type="entry name" value="SIGMA54_INTERACT_4"/>
    <property type="match status" value="1"/>
</dbReference>
<dbReference type="InterPro" id="IPR001789">
    <property type="entry name" value="Sig_transdc_resp-reg_receiver"/>
</dbReference>
<evidence type="ECO:0000256" key="5">
    <source>
        <dbReference type="ARBA" id="ARBA00023163"/>
    </source>
</evidence>
<dbReference type="InterPro" id="IPR011006">
    <property type="entry name" value="CheY-like_superfamily"/>
</dbReference>
<evidence type="ECO:0000256" key="4">
    <source>
        <dbReference type="ARBA" id="ARBA00023125"/>
    </source>
</evidence>
<dbReference type="SUPFAM" id="SSF52540">
    <property type="entry name" value="P-loop containing nucleoside triphosphate hydrolases"/>
    <property type="match status" value="1"/>
</dbReference>
<dbReference type="SUPFAM" id="SSF52172">
    <property type="entry name" value="CheY-like"/>
    <property type="match status" value="1"/>
</dbReference>
<dbReference type="Gene3D" id="1.10.10.60">
    <property type="entry name" value="Homeodomain-like"/>
    <property type="match status" value="1"/>
</dbReference>
<name>A0ABS0BZE7_9GAMM</name>
<sequence>MLSIIFLGSDQDFQNFSAGNSENIHKITHVAHSEGLNNDLIRNSELILLSYEWESQNSLPLCHQLRQLNPHLLFILLVDSHQADQAIEAFHSGAFDVLSKPLNPLALTSSIKKSENFIAHRAYIYSQKQPLEQNAGEPPIAVSTNMRRTLTLLHQIADKEIPTLLNGETGTGKSVIASYLHSISPRKHAHFLTVNCGALSPSLLESELFGHEKGAFTGALNRRVGLLEAADGGTLFLDEINSASPELQIRLLQFIQDRKLLRIGSRNEITVDVRLIFASNQPLRPLVEAGQFREDLYFRLNVFPIDLPALRERAEDISHLAARFMFKHAPKLGKTVNSCGPGVLNTLQNYHWPGNVRELENVMQRALILCENERIELKDLPAEIVAKVTHPDIKFEKNSSPFPDDATLAEVEKIWIRKILSKYDGNKLRASKALGINQTTLWRKLKTEDEN</sequence>
<evidence type="ECO:0000313" key="9">
    <source>
        <dbReference type="EMBL" id="MBF6058221.1"/>
    </source>
</evidence>
<keyword evidence="2" id="KW-0067">ATP-binding</keyword>
<proteinExistence type="predicted"/>
<evidence type="ECO:0000256" key="3">
    <source>
        <dbReference type="ARBA" id="ARBA00023015"/>
    </source>
</evidence>
<evidence type="ECO:0000256" key="2">
    <source>
        <dbReference type="ARBA" id="ARBA00022840"/>
    </source>
</evidence>
<keyword evidence="5" id="KW-0804">Transcription</keyword>
<evidence type="ECO:0000256" key="1">
    <source>
        <dbReference type="ARBA" id="ARBA00022741"/>
    </source>
</evidence>
<dbReference type="InterPro" id="IPR027417">
    <property type="entry name" value="P-loop_NTPase"/>
</dbReference>
<dbReference type="Gene3D" id="1.10.8.60">
    <property type="match status" value="1"/>
</dbReference>
<evidence type="ECO:0000259" key="8">
    <source>
        <dbReference type="PROSITE" id="PS50110"/>
    </source>
</evidence>
<keyword evidence="10" id="KW-1185">Reference proteome</keyword>
<organism evidence="9 10">
    <name type="scientific">Thiomicrorhabdus heinhorstiae</name>
    <dbReference type="NCBI Taxonomy" id="2748010"/>
    <lineage>
        <taxon>Bacteria</taxon>
        <taxon>Pseudomonadati</taxon>
        <taxon>Pseudomonadota</taxon>
        <taxon>Gammaproteobacteria</taxon>
        <taxon>Thiotrichales</taxon>
        <taxon>Piscirickettsiaceae</taxon>
        <taxon>Thiomicrorhabdus</taxon>
    </lineage>
</organism>
<evidence type="ECO:0000256" key="6">
    <source>
        <dbReference type="PROSITE-ProRule" id="PRU00169"/>
    </source>
</evidence>
<feature type="domain" description="Sigma-54 factor interaction" evidence="7">
    <location>
        <begin position="139"/>
        <end position="368"/>
    </location>
</feature>
<dbReference type="PROSITE" id="PS00688">
    <property type="entry name" value="SIGMA54_INTERACT_3"/>
    <property type="match status" value="1"/>
</dbReference>
<dbReference type="PANTHER" id="PTHR32071">
    <property type="entry name" value="TRANSCRIPTIONAL REGULATORY PROTEIN"/>
    <property type="match status" value="1"/>
</dbReference>
<dbReference type="RefSeq" id="WP_185978363.1">
    <property type="nucleotide sequence ID" value="NZ_JACBGI020000013.1"/>
</dbReference>
<dbReference type="InterPro" id="IPR009057">
    <property type="entry name" value="Homeodomain-like_sf"/>
</dbReference>
<reference evidence="9 10" key="1">
    <citation type="submission" date="2020-11" db="EMBL/GenBank/DDBJ databases">
        <title>Sulfur oxidizing isolate from Hospital Hole Sinkhole.</title>
        <authorList>
            <person name="Scott K.M."/>
        </authorList>
    </citation>
    <scope>NUCLEOTIDE SEQUENCE [LARGE SCALE GENOMIC DNA]</scope>
    <source>
        <strain evidence="9 10">HH1</strain>
    </source>
</reference>
<dbReference type="EMBL" id="JACBGI020000013">
    <property type="protein sequence ID" value="MBF6058221.1"/>
    <property type="molecule type" value="Genomic_DNA"/>
</dbReference>
<dbReference type="Pfam" id="PF02954">
    <property type="entry name" value="HTH_8"/>
    <property type="match status" value="1"/>
</dbReference>
<feature type="domain" description="Response regulatory" evidence="8">
    <location>
        <begin position="1"/>
        <end position="115"/>
    </location>
</feature>
<keyword evidence="1" id="KW-0547">Nucleotide-binding</keyword>
<dbReference type="InterPro" id="IPR002197">
    <property type="entry name" value="HTH_Fis"/>
</dbReference>
<dbReference type="CDD" id="cd00009">
    <property type="entry name" value="AAA"/>
    <property type="match status" value="1"/>
</dbReference>
<dbReference type="InterPro" id="IPR058031">
    <property type="entry name" value="AAA_lid_NorR"/>
</dbReference>
<dbReference type="Gene3D" id="3.40.50.2300">
    <property type="match status" value="1"/>
</dbReference>
<dbReference type="CDD" id="cd00156">
    <property type="entry name" value="REC"/>
    <property type="match status" value="1"/>
</dbReference>
<keyword evidence="4" id="KW-0238">DNA-binding</keyword>
<dbReference type="InterPro" id="IPR003593">
    <property type="entry name" value="AAA+_ATPase"/>
</dbReference>
<keyword evidence="3" id="KW-0805">Transcription regulation</keyword>
<dbReference type="InterPro" id="IPR025944">
    <property type="entry name" value="Sigma_54_int_dom_CS"/>
</dbReference>
<dbReference type="Pfam" id="PF00158">
    <property type="entry name" value="Sigma54_activat"/>
    <property type="match status" value="1"/>
</dbReference>
<dbReference type="SUPFAM" id="SSF46689">
    <property type="entry name" value="Homeodomain-like"/>
    <property type="match status" value="1"/>
</dbReference>
<protein>
    <submittedName>
        <fullName evidence="9">Sigma-54-dependent Fis family transcriptional regulator</fullName>
    </submittedName>
</protein>
<accession>A0ABS0BZE7</accession>
<gene>
    <name evidence="9" type="ORF">H8792_007695</name>
</gene>
<comment type="caution">
    <text evidence="9">The sequence shown here is derived from an EMBL/GenBank/DDBJ whole genome shotgun (WGS) entry which is preliminary data.</text>
</comment>
<dbReference type="PANTHER" id="PTHR32071:SF122">
    <property type="entry name" value="SIGMA FACTOR"/>
    <property type="match status" value="1"/>
</dbReference>
<dbReference type="Proteomes" id="UP001193680">
    <property type="component" value="Unassembled WGS sequence"/>
</dbReference>
<dbReference type="PROSITE" id="PS00676">
    <property type="entry name" value="SIGMA54_INTERACT_2"/>
    <property type="match status" value="1"/>
</dbReference>